<keyword evidence="1" id="KW-0175">Coiled coil</keyword>
<evidence type="ECO:0008006" key="5">
    <source>
        <dbReference type="Google" id="ProtNLM"/>
    </source>
</evidence>
<dbReference type="EMBL" id="JPDN02000010">
    <property type="protein sequence ID" value="PON27390.1"/>
    <property type="molecule type" value="Genomic_DNA"/>
</dbReference>
<evidence type="ECO:0000256" key="1">
    <source>
        <dbReference type="SAM" id="Coils"/>
    </source>
</evidence>
<dbReference type="Pfam" id="PF13424">
    <property type="entry name" value="TPR_12"/>
    <property type="match status" value="2"/>
</dbReference>
<feature type="compositionally biased region" description="Polar residues" evidence="2">
    <location>
        <begin position="1"/>
        <end position="26"/>
    </location>
</feature>
<dbReference type="PANTHER" id="PTHR46082:SF6">
    <property type="entry name" value="AAA+ ATPASE DOMAIN-CONTAINING PROTEIN-RELATED"/>
    <property type="match status" value="1"/>
</dbReference>
<dbReference type="InterPro" id="IPR011990">
    <property type="entry name" value="TPR-like_helical_dom_sf"/>
</dbReference>
<sequence>MNAEQLQTHNRNFTDSQLGDNVTINQGDVHHHYPSERPQPRKPVRLIPYLRNKEFVHRAGLVERLNALLLQYSKSFNDAALWGLGGSGKTQIALEHAYRQSENPRCSVFWVHADTRVAFIQDYKKIAALFGLAGVIGGQDSELLRAVSNRIQSESEWLLVLDNADDLSLFGVGETQQGSSNLFDFVPNGTAVGTKGTVLWTSRDGQIAGSLVHSSSRAIHISHMTSMEARSLLAIARGKVFEDEQEQKQEQEQEQADNEDEDIEKLLEELQWLPLGISQAGAYMRRAGATVQEYLAMLSNNEERWPLLEEEQFDIHRKAGVPNSILKIWSISVARIAQENLLASELLRVMAYFDNRDIPYDMIAAAARHISTTHLTIMDVKRAVIRLREFSFIKLCEGRKGSQSYEMHKLVQEATQHAISTARQPTDQDIDDSKWGTACFTRLAIQVVDELFPNPPKECLGDGIEGSRGANEYPDLLKCGEKYFAHVVNVADWVQISNEERRMCALLDRVSVYLRTTERWKDKEWVDVQIFKLRFRLFGPNDVATICSKQLLAESYCGQGRYPEAAEIENSVLEKLKSRLGEQHLYTLHSMHNVANIMCKMFRFGPAEELQTQALQFLENLADQCPGKLMIESLHCLARAYYGQRKFDQVGQACAKSLIYCRDHLDGAYYHFYIKACHLQCHATTVVEDLVSEICDSIQRQTHLHEVARMHSLVMVNAAASKTLEVVGMQVKVVEFFRMTLGENHQRTIGTMQDLAILYHNLGRYDEAETLMVKIVKFSQNTIGKEHPYTLSSMAGLATVYHSQGRFDESKQLQDEVRLYTKTLGKPFR</sequence>
<evidence type="ECO:0000313" key="3">
    <source>
        <dbReference type="EMBL" id="PON27390.1"/>
    </source>
</evidence>
<dbReference type="GeneID" id="29984001"/>
<feature type="region of interest" description="Disordered" evidence="2">
    <location>
        <begin position="1"/>
        <end position="41"/>
    </location>
</feature>
<protein>
    <recommendedName>
        <fullName evidence="5">NB-ARC domain-containing protein</fullName>
    </recommendedName>
</protein>
<name>A0A2P4ZSW5_9HYPO</name>
<dbReference type="PANTHER" id="PTHR46082">
    <property type="entry name" value="ATP/GTP-BINDING PROTEIN-RELATED"/>
    <property type="match status" value="1"/>
</dbReference>
<reference evidence="3 4" key="1">
    <citation type="journal article" date="2016" name="Genome Announc.">
        <title>Draft Whole-Genome Sequence of Trichoderma gamsii T6085, a Promising Biocontrol Agent of Fusarium Head Blight on Wheat.</title>
        <authorList>
            <person name="Baroncelli R."/>
            <person name="Zapparata A."/>
            <person name="Piaggeschi G."/>
            <person name="Sarrocco S."/>
            <person name="Vannacci G."/>
        </authorList>
    </citation>
    <scope>NUCLEOTIDE SEQUENCE [LARGE SCALE GENOMIC DNA]</scope>
    <source>
        <strain evidence="3 4">T6085</strain>
    </source>
</reference>
<dbReference type="SUPFAM" id="SSF48452">
    <property type="entry name" value="TPR-like"/>
    <property type="match status" value="2"/>
</dbReference>
<dbReference type="Gene3D" id="3.40.50.300">
    <property type="entry name" value="P-loop containing nucleotide triphosphate hydrolases"/>
    <property type="match status" value="1"/>
</dbReference>
<gene>
    <name evidence="3" type="ORF">TGAM01_v203771</name>
</gene>
<evidence type="ECO:0000256" key="2">
    <source>
        <dbReference type="SAM" id="MobiDB-lite"/>
    </source>
</evidence>
<dbReference type="Proteomes" id="UP000054821">
    <property type="component" value="Unassembled WGS sequence"/>
</dbReference>
<comment type="caution">
    <text evidence="3">The sequence shown here is derived from an EMBL/GenBank/DDBJ whole genome shotgun (WGS) entry which is preliminary data.</text>
</comment>
<feature type="compositionally biased region" description="Basic and acidic residues" evidence="2">
    <location>
        <begin position="28"/>
        <end position="39"/>
    </location>
</feature>
<dbReference type="InterPro" id="IPR053137">
    <property type="entry name" value="NLR-like"/>
</dbReference>
<dbReference type="SUPFAM" id="SSF52540">
    <property type="entry name" value="P-loop containing nucleoside triphosphate hydrolases"/>
    <property type="match status" value="1"/>
</dbReference>
<dbReference type="STRING" id="398673.A0A2P4ZSW5"/>
<proteinExistence type="predicted"/>
<accession>A0A2P4ZSW5</accession>
<evidence type="ECO:0000313" key="4">
    <source>
        <dbReference type="Proteomes" id="UP000054821"/>
    </source>
</evidence>
<feature type="coiled-coil region" evidence="1">
    <location>
        <begin position="241"/>
        <end position="269"/>
    </location>
</feature>
<dbReference type="InterPro" id="IPR027417">
    <property type="entry name" value="P-loop_NTPase"/>
</dbReference>
<organism evidence="3 4">
    <name type="scientific">Trichoderma gamsii</name>
    <dbReference type="NCBI Taxonomy" id="398673"/>
    <lineage>
        <taxon>Eukaryota</taxon>
        <taxon>Fungi</taxon>
        <taxon>Dikarya</taxon>
        <taxon>Ascomycota</taxon>
        <taxon>Pezizomycotina</taxon>
        <taxon>Sordariomycetes</taxon>
        <taxon>Hypocreomycetidae</taxon>
        <taxon>Hypocreales</taxon>
        <taxon>Hypocreaceae</taxon>
        <taxon>Trichoderma</taxon>
    </lineage>
</organism>
<dbReference type="RefSeq" id="XP_018662969.1">
    <property type="nucleotide sequence ID" value="XM_018803918.1"/>
</dbReference>
<dbReference type="Gene3D" id="1.25.40.10">
    <property type="entry name" value="Tetratricopeptide repeat domain"/>
    <property type="match status" value="2"/>
</dbReference>
<dbReference type="AlphaFoldDB" id="A0A2P4ZSW5"/>
<keyword evidence="4" id="KW-1185">Reference proteome</keyword>